<dbReference type="AlphaFoldDB" id="A0AAD4F0V1"/>
<sequence length="235" mass="26535">MKFVKLNTTLITAALHDHETTGTPVPFNSSFHPASDAPDLRRPIDTPYSFKRWLPLILSTRHTHHEHDSDEQIQCPALQTVRLTLAQTRLLHAATDASLLTRQLNRLYRDDIADEIAPLLQKSLVFPARGLFLRLDACSPKDGAGALALRSVDDVVRKVVTSVRARNALFHFLQGHDQAQSSRVGDKEGQGQGEGMELFFLPFDERMAGDREYRVFCRPGDGRVTGVSQYRWYRT</sequence>
<proteinExistence type="predicted"/>
<dbReference type="Proteomes" id="UP001197093">
    <property type="component" value="Unassembled WGS sequence"/>
</dbReference>
<name>A0AAD4F0V1_9PEZI</name>
<comment type="caution">
    <text evidence="1">The sequence shown here is derived from an EMBL/GenBank/DDBJ whole genome shotgun (WGS) entry which is preliminary data.</text>
</comment>
<accession>A0AAD4F0V1</accession>
<gene>
    <name evidence="1" type="ORF">NEMBOFW57_005757</name>
</gene>
<reference evidence="1" key="1">
    <citation type="submission" date="2023-02" db="EMBL/GenBank/DDBJ databases">
        <authorList>
            <person name="Palmer J.M."/>
        </authorList>
    </citation>
    <scope>NUCLEOTIDE SEQUENCE</scope>
    <source>
        <strain evidence="1">FW57</strain>
    </source>
</reference>
<organism evidence="1 2">
    <name type="scientific">Staphylotrichum longicolle</name>
    <dbReference type="NCBI Taxonomy" id="669026"/>
    <lineage>
        <taxon>Eukaryota</taxon>
        <taxon>Fungi</taxon>
        <taxon>Dikarya</taxon>
        <taxon>Ascomycota</taxon>
        <taxon>Pezizomycotina</taxon>
        <taxon>Sordariomycetes</taxon>
        <taxon>Sordariomycetidae</taxon>
        <taxon>Sordariales</taxon>
        <taxon>Chaetomiaceae</taxon>
        <taxon>Staphylotrichum</taxon>
    </lineage>
</organism>
<evidence type="ECO:0000313" key="2">
    <source>
        <dbReference type="Proteomes" id="UP001197093"/>
    </source>
</evidence>
<keyword evidence="2" id="KW-1185">Reference proteome</keyword>
<protein>
    <submittedName>
        <fullName evidence="1">Uncharacterized protein</fullName>
    </submittedName>
</protein>
<dbReference type="EMBL" id="JAHCVI010000002">
    <property type="protein sequence ID" value="KAG7289387.1"/>
    <property type="molecule type" value="Genomic_DNA"/>
</dbReference>
<evidence type="ECO:0000313" key="1">
    <source>
        <dbReference type="EMBL" id="KAG7289387.1"/>
    </source>
</evidence>